<dbReference type="RefSeq" id="WP_126627301.1">
    <property type="nucleotide sequence ID" value="NZ_BIFT01000001.1"/>
</dbReference>
<feature type="transmembrane region" description="Helical" evidence="1">
    <location>
        <begin position="137"/>
        <end position="166"/>
    </location>
</feature>
<proteinExistence type="predicted"/>
<protein>
    <submittedName>
        <fullName evidence="2">Uncharacterized protein</fullName>
    </submittedName>
</protein>
<name>A0A402B6B0_9CHLR</name>
<keyword evidence="1" id="KW-1133">Transmembrane helix</keyword>
<dbReference type="OrthoDB" id="167017at2"/>
<evidence type="ECO:0000313" key="2">
    <source>
        <dbReference type="EMBL" id="GCE26891.1"/>
    </source>
</evidence>
<organism evidence="2 3">
    <name type="scientific">Dictyobacter alpinus</name>
    <dbReference type="NCBI Taxonomy" id="2014873"/>
    <lineage>
        <taxon>Bacteria</taxon>
        <taxon>Bacillati</taxon>
        <taxon>Chloroflexota</taxon>
        <taxon>Ktedonobacteria</taxon>
        <taxon>Ktedonobacterales</taxon>
        <taxon>Dictyobacteraceae</taxon>
        <taxon>Dictyobacter</taxon>
    </lineage>
</organism>
<evidence type="ECO:0000313" key="3">
    <source>
        <dbReference type="Proteomes" id="UP000287171"/>
    </source>
</evidence>
<keyword evidence="1" id="KW-0812">Transmembrane</keyword>
<dbReference type="AlphaFoldDB" id="A0A402B6B0"/>
<keyword evidence="1" id="KW-0472">Membrane</keyword>
<keyword evidence="3" id="KW-1185">Reference proteome</keyword>
<accession>A0A402B6B0</accession>
<evidence type="ECO:0000256" key="1">
    <source>
        <dbReference type="SAM" id="Phobius"/>
    </source>
</evidence>
<dbReference type="EMBL" id="BIFT01000001">
    <property type="protein sequence ID" value="GCE26891.1"/>
    <property type="molecule type" value="Genomic_DNA"/>
</dbReference>
<feature type="transmembrane region" description="Helical" evidence="1">
    <location>
        <begin position="40"/>
        <end position="60"/>
    </location>
</feature>
<dbReference type="Proteomes" id="UP000287171">
    <property type="component" value="Unassembled WGS sequence"/>
</dbReference>
<feature type="transmembrane region" description="Helical" evidence="1">
    <location>
        <begin position="109"/>
        <end position="131"/>
    </location>
</feature>
<reference evidence="3" key="1">
    <citation type="submission" date="2018-12" db="EMBL/GenBank/DDBJ databases">
        <title>Tengunoibacter tsumagoiensis gen. nov., sp. nov., Dictyobacter kobayashii sp. nov., D. alpinus sp. nov., and D. joshuensis sp. nov. and description of Dictyobacteraceae fam. nov. within the order Ktedonobacterales isolated from Tengu-no-mugimeshi.</title>
        <authorList>
            <person name="Wang C.M."/>
            <person name="Zheng Y."/>
            <person name="Sakai Y."/>
            <person name="Toyoda A."/>
            <person name="Minakuchi Y."/>
            <person name="Abe K."/>
            <person name="Yokota A."/>
            <person name="Yabe S."/>
        </authorList>
    </citation>
    <scope>NUCLEOTIDE SEQUENCE [LARGE SCALE GENOMIC DNA]</scope>
    <source>
        <strain evidence="3">Uno16</strain>
    </source>
</reference>
<feature type="transmembrane region" description="Helical" evidence="1">
    <location>
        <begin position="12"/>
        <end position="34"/>
    </location>
</feature>
<gene>
    <name evidence="2" type="ORF">KDA_23750</name>
</gene>
<comment type="caution">
    <text evidence="2">The sequence shown here is derived from an EMBL/GenBank/DDBJ whole genome shotgun (WGS) entry which is preliminary data.</text>
</comment>
<sequence length="280" mass="32496">MRKNDPMRRYYIFFFAMEGFIILNLLFNTATSLAFGRPNYFLIGETLSLSLLLILAFFVFKRRHQRTELRRRQAISGNSAFLAQPQPQPDANALTLPVRIALRLDLKKLFIFTTSFLLLTLIIMATVLFVIVSPQNISFIAIFVGIMFVMLLFMSLIIFAIFALFLRKFLGQEIIVDEYGIATKIYSKPTFIAWQDIQSFAMWGNAKRFATIQFEVTSENGVVRWFQLGPQRSLLTQLSMLKPDMPFDQYQDITARLQQVIIAHSGKPLYDLRDEKIFVW</sequence>